<name>A0A0F9F6M4_9ZZZZ</name>
<dbReference type="GO" id="GO:0019005">
    <property type="term" value="C:SCF ubiquitin ligase complex"/>
    <property type="evidence" value="ECO:0007669"/>
    <property type="project" value="TreeGrafter"/>
</dbReference>
<evidence type="ECO:0000313" key="3">
    <source>
        <dbReference type="EMBL" id="KKL81923.1"/>
    </source>
</evidence>
<organism evidence="3">
    <name type="scientific">marine sediment metagenome</name>
    <dbReference type="NCBI Taxonomy" id="412755"/>
    <lineage>
        <taxon>unclassified sequences</taxon>
        <taxon>metagenomes</taxon>
        <taxon>ecological metagenomes</taxon>
    </lineage>
</organism>
<evidence type="ECO:0000259" key="2">
    <source>
        <dbReference type="Pfam" id="PF25372"/>
    </source>
</evidence>
<accession>A0A0F9F6M4</accession>
<dbReference type="SMART" id="SM00367">
    <property type="entry name" value="LRR_CC"/>
    <property type="match status" value="6"/>
</dbReference>
<feature type="non-terminal residue" evidence="3">
    <location>
        <position position="1"/>
    </location>
</feature>
<dbReference type="InterPro" id="IPR001611">
    <property type="entry name" value="Leu-rich_rpt"/>
</dbReference>
<feature type="domain" description="F-box/LRR-repeat protein 15-like leucin rich repeat" evidence="2">
    <location>
        <begin position="259"/>
        <end position="333"/>
    </location>
</feature>
<feature type="region of interest" description="Disordered" evidence="1">
    <location>
        <begin position="128"/>
        <end position="165"/>
    </location>
</feature>
<comment type="caution">
    <text evidence="3">The sequence shown here is derived from an EMBL/GenBank/DDBJ whole genome shotgun (WGS) entry which is preliminary data.</text>
</comment>
<feature type="non-terminal residue" evidence="3">
    <location>
        <position position="748"/>
    </location>
</feature>
<dbReference type="Gene3D" id="3.80.10.10">
    <property type="entry name" value="Ribonuclease Inhibitor"/>
    <property type="match status" value="3"/>
</dbReference>
<proteinExistence type="predicted"/>
<dbReference type="PANTHER" id="PTHR13318:SF190">
    <property type="entry name" value="PARTNER OF PAIRED, ISOFORM B"/>
    <property type="match status" value="1"/>
</dbReference>
<dbReference type="PANTHER" id="PTHR13318">
    <property type="entry name" value="PARTNER OF PAIRED, ISOFORM B-RELATED"/>
    <property type="match status" value="1"/>
</dbReference>
<dbReference type="InterPro" id="IPR057207">
    <property type="entry name" value="FBXL15_LRR"/>
</dbReference>
<protein>
    <recommendedName>
        <fullName evidence="2">F-box/LRR-repeat protein 15-like leucin rich repeat domain-containing protein</fullName>
    </recommendedName>
</protein>
<dbReference type="EMBL" id="LAZR01022421">
    <property type="protein sequence ID" value="KKL81923.1"/>
    <property type="molecule type" value="Genomic_DNA"/>
</dbReference>
<dbReference type="Pfam" id="PF25372">
    <property type="entry name" value="DUF7885"/>
    <property type="match status" value="1"/>
</dbReference>
<dbReference type="GO" id="GO:0031146">
    <property type="term" value="P:SCF-dependent proteasomal ubiquitin-dependent protein catabolic process"/>
    <property type="evidence" value="ECO:0007669"/>
    <property type="project" value="TreeGrafter"/>
</dbReference>
<gene>
    <name evidence="3" type="ORF">LCGC14_1989910</name>
</gene>
<dbReference type="AlphaFoldDB" id="A0A0F9F6M4"/>
<dbReference type="InterPro" id="IPR032675">
    <property type="entry name" value="LRR_dom_sf"/>
</dbReference>
<sequence>QYLDLDNGQYVSGPQAEKRGADLRLRQVGGKVEVVALRMEVAVSFFGSGISERSNMQMVHPAFSVENAESMLGRAKRQSEQALSGEIGLPYFFRTREGTIGVLRVLGFPRARPPAKVVEYRLLKRGKSAPSAPPAVRRGSPKAPKGASPRGATTQPVRKAPDENTREAFKFNSKARLKVYVDSISNSNRIPRQREIGFTPAAKPLVIPAARTSWTLAFVGEKHSVELRKLVRELNAPHDLPEFPQVWMNCNTTDADLKEVAKLAELKHLDLLSCDKITDAGLAHIGKMKLLKHLSLSSSITDAGLGHIVNLTELKGLNLHSCNRITDEGLAHVAKLNRLESIILQDCGGITDAGLAHIAKLRGLKALCVSGVGGITNDGLVHIAKLGKLHALNLNDCDSITDGGLTHIAKMKELSSLSLGGYITDAGLRHIAGLPKLRVLDLGKHGTISDKMANRLRAARPALDIKRIAKSPPKYCSFRGPLEFGKSISIDKETHIGSHHRESYTHEGAWVRDKPWKSCGGESFKVMSIRFHKTWFNQKLTATVRPFSILSRSRWQLTVRLLDPESKVLQEATSTVDSKEFFDANKRGIVLSLGRWRGDVAKATDFELLVTPQPQEVPTTAPRAVRRGSPPAPHGASTQPGGRVVGYPVVDILRMLLNRPSVKTRSDAVKWLTDLIGRQTGKRLRWVAGTASPPPGSTSEVDGRLFIHTAQARHDAIQALLEGLRKYGDRQILVEAQFIQVPAADDPK</sequence>
<feature type="region of interest" description="Disordered" evidence="1">
    <location>
        <begin position="615"/>
        <end position="641"/>
    </location>
</feature>
<evidence type="ECO:0000256" key="1">
    <source>
        <dbReference type="SAM" id="MobiDB-lite"/>
    </source>
</evidence>
<reference evidence="3" key="1">
    <citation type="journal article" date="2015" name="Nature">
        <title>Complex archaea that bridge the gap between prokaryotes and eukaryotes.</title>
        <authorList>
            <person name="Spang A."/>
            <person name="Saw J.H."/>
            <person name="Jorgensen S.L."/>
            <person name="Zaremba-Niedzwiedzka K."/>
            <person name="Martijn J."/>
            <person name="Lind A.E."/>
            <person name="van Eijk R."/>
            <person name="Schleper C."/>
            <person name="Guy L."/>
            <person name="Ettema T.J."/>
        </authorList>
    </citation>
    <scope>NUCLEOTIDE SEQUENCE</scope>
</reference>
<dbReference type="SUPFAM" id="SSF52047">
    <property type="entry name" value="RNI-like"/>
    <property type="match status" value="1"/>
</dbReference>
<dbReference type="InterPro" id="IPR006553">
    <property type="entry name" value="Leu-rich_rpt_Cys-con_subtyp"/>
</dbReference>
<dbReference type="Pfam" id="PF13516">
    <property type="entry name" value="LRR_6"/>
    <property type="match status" value="1"/>
</dbReference>